<keyword evidence="9" id="KW-0378">Hydrolase</keyword>
<comment type="similarity">
    <text evidence="3">Belongs to the PPR family. P subfamily.</text>
</comment>
<dbReference type="GO" id="GO:0004526">
    <property type="term" value="F:ribonuclease P activity"/>
    <property type="evidence" value="ECO:0007669"/>
    <property type="project" value="UniProtKB-EC"/>
</dbReference>
<dbReference type="GO" id="GO:0001682">
    <property type="term" value="P:tRNA 5'-leader removal"/>
    <property type="evidence" value="ECO:0007669"/>
    <property type="project" value="UniProtKB-ARBA"/>
</dbReference>
<dbReference type="GO" id="GO:0046872">
    <property type="term" value="F:metal ion binding"/>
    <property type="evidence" value="ECO:0007669"/>
    <property type="project" value="UniProtKB-KW"/>
</dbReference>
<evidence type="ECO:0000259" key="14">
    <source>
        <dbReference type="Pfam" id="PF16953"/>
    </source>
</evidence>
<dbReference type="Pfam" id="PF16953">
    <property type="entry name" value="PRORP"/>
    <property type="match status" value="1"/>
</dbReference>
<evidence type="ECO:0000256" key="12">
    <source>
        <dbReference type="ARBA" id="ARBA00023211"/>
    </source>
</evidence>
<evidence type="ECO:0000259" key="15">
    <source>
        <dbReference type="Pfam" id="PF17177"/>
    </source>
</evidence>
<accession>A0A218W9V1</accession>
<keyword evidence="12" id="KW-0464">Manganese</keyword>
<dbReference type="InterPro" id="IPR011990">
    <property type="entry name" value="TPR-like_helical_dom_sf"/>
</dbReference>
<feature type="domain" description="PRORP" evidence="14">
    <location>
        <begin position="262"/>
        <end position="490"/>
    </location>
</feature>
<organism evidence="16 17">
    <name type="scientific">Punica granatum</name>
    <name type="common">Pomegranate</name>
    <dbReference type="NCBI Taxonomy" id="22663"/>
    <lineage>
        <taxon>Eukaryota</taxon>
        <taxon>Viridiplantae</taxon>
        <taxon>Streptophyta</taxon>
        <taxon>Embryophyta</taxon>
        <taxon>Tracheophyta</taxon>
        <taxon>Spermatophyta</taxon>
        <taxon>Magnoliopsida</taxon>
        <taxon>eudicotyledons</taxon>
        <taxon>Gunneridae</taxon>
        <taxon>Pentapetalae</taxon>
        <taxon>rosids</taxon>
        <taxon>malvids</taxon>
        <taxon>Myrtales</taxon>
        <taxon>Lythraceae</taxon>
        <taxon>Punica</taxon>
    </lineage>
</organism>
<dbReference type="RefSeq" id="XP_031402517.1">
    <property type="nucleotide sequence ID" value="XM_031546657.1"/>
</dbReference>
<keyword evidence="6" id="KW-0540">Nuclease</keyword>
<evidence type="ECO:0000313" key="17">
    <source>
        <dbReference type="Proteomes" id="UP000197138"/>
    </source>
</evidence>
<evidence type="ECO:0000256" key="11">
    <source>
        <dbReference type="ARBA" id="ARBA00022842"/>
    </source>
</evidence>
<evidence type="ECO:0000256" key="3">
    <source>
        <dbReference type="ARBA" id="ARBA00007626"/>
    </source>
</evidence>
<dbReference type="EMBL" id="MTKT01004939">
    <property type="protein sequence ID" value="OWM68991.1"/>
    <property type="molecule type" value="Genomic_DNA"/>
</dbReference>
<dbReference type="AlphaFoldDB" id="A0A218W9V1"/>
<keyword evidence="10" id="KW-0862">Zinc</keyword>
<proteinExistence type="inferred from homology"/>
<dbReference type="Proteomes" id="UP000515151">
    <property type="component" value="Chromosome 6"/>
</dbReference>
<evidence type="ECO:0000313" key="16">
    <source>
        <dbReference type="EMBL" id="OWM68991.1"/>
    </source>
</evidence>
<reference evidence="19" key="4">
    <citation type="submission" date="2025-04" db="UniProtKB">
        <authorList>
            <consortium name="RefSeq"/>
        </authorList>
    </citation>
    <scope>IDENTIFICATION</scope>
    <source>
        <tissue evidence="19">Leaf</tissue>
    </source>
</reference>
<dbReference type="Gene3D" id="1.25.40.10">
    <property type="entry name" value="Tetratricopeptide repeat domain"/>
    <property type="match status" value="1"/>
</dbReference>
<evidence type="ECO:0000256" key="1">
    <source>
        <dbReference type="ARBA" id="ARBA00000928"/>
    </source>
</evidence>
<comment type="catalytic activity">
    <reaction evidence="1">
        <text>Endonucleolytic cleavage of RNA, removing 5'-extranucleotides from tRNA precursor.</text>
        <dbReference type="EC" id="3.1.26.5"/>
    </reaction>
</comment>
<gene>
    <name evidence="19" type="primary">LOC116212067</name>
    <name evidence="16" type="ORF">CDL15_Pgr025178</name>
</gene>
<dbReference type="FunFam" id="1.25.40.10:FF:003531">
    <property type="entry name" value="Uncharacterized protein"/>
    <property type="match status" value="1"/>
</dbReference>
<sequence>MAGAQNQPNNKKTKKKKPSSEIEFQLNLNSCSKDKDLNGAIALYEAATSQNLRLNLQHVNSLLYICSNCVASDPSLKQSAIQFGFRVYDHALSSNISPSEATATAVARLAAANGEGDRAFALVRSMGEHGILPRLRTYDPALYWFCDNSEAEKAYEVEEHMASAGLTPEEPGLMALLRVSAEVGRDEKVYEYLHKLRNCVRSVSEATAKAIEDWFRGERACEAGKVNYDVGRLKDSVLRNGGGFHGMGWVGKGKWNVRRGRVDESGVCECCGEQLACVDIDDVETEMFADSVAALAMEREAKANFSEFQDWLNKHADYEAIVDGANIGLYQQNFSDGGFSVPQLEAVVKELYNRSGSKWPLVVLHNKRFRALRDNPSHRKLLDEWIDKGVLYTTPGGSNDDWYWLYATVKLRCLIVTNDEMRDHIFELLGSNVFLKWKERHQVRYTFTKGSPVLLMPPPFSVVIQESCKGSWHVPILSDNNEETAISWLCITRPSFNGVPSNPDCCRNNQNGVNSMAITGKRKERSPSPVH</sequence>
<keyword evidence="18" id="KW-1185">Reference proteome</keyword>
<feature type="region of interest" description="Disordered" evidence="13">
    <location>
        <begin position="510"/>
        <end position="531"/>
    </location>
</feature>
<dbReference type="Gene3D" id="3.40.50.11980">
    <property type="match status" value="1"/>
</dbReference>
<evidence type="ECO:0000256" key="8">
    <source>
        <dbReference type="ARBA" id="ARBA00022737"/>
    </source>
</evidence>
<evidence type="ECO:0000313" key="19">
    <source>
        <dbReference type="RefSeq" id="XP_031402517.1"/>
    </source>
</evidence>
<evidence type="ECO:0000256" key="13">
    <source>
        <dbReference type="SAM" id="MobiDB-lite"/>
    </source>
</evidence>
<dbReference type="EC" id="3.1.26.5" evidence="4"/>
<keyword evidence="11" id="KW-0460">Magnesium</keyword>
<reference evidence="16" key="2">
    <citation type="submission" date="2017-06" db="EMBL/GenBank/DDBJ databases">
        <title>The pomegranate genome and the genomics of punicalagin biosynthesis.</title>
        <authorList>
            <person name="Xu C."/>
        </authorList>
    </citation>
    <scope>NUCLEOTIDE SEQUENCE [LARGE SCALE GENOMIC DNA]</scope>
    <source>
        <tissue evidence="16">Fresh leaf</tissue>
    </source>
</reference>
<name>A0A218W9V1_PUNGR</name>
<evidence type="ECO:0000256" key="9">
    <source>
        <dbReference type="ARBA" id="ARBA00022801"/>
    </source>
</evidence>
<keyword evidence="8" id="KW-0677">Repeat</keyword>
<feature type="domain" description="PROP1-like PPR" evidence="15">
    <location>
        <begin position="11"/>
        <end position="221"/>
    </location>
</feature>
<evidence type="ECO:0000256" key="4">
    <source>
        <dbReference type="ARBA" id="ARBA00012179"/>
    </source>
</evidence>
<dbReference type="FunFam" id="3.40.50.11980:FF:000002">
    <property type="entry name" value="Proteinaceous RNase P 2"/>
    <property type="match status" value="1"/>
</dbReference>
<dbReference type="OrthoDB" id="46913at2759"/>
<dbReference type="Pfam" id="PF17177">
    <property type="entry name" value="PPR_long"/>
    <property type="match status" value="1"/>
</dbReference>
<dbReference type="PANTHER" id="PTHR13547:SF13">
    <property type="entry name" value="PROTEINACEOUS RNASE P 2"/>
    <property type="match status" value="1"/>
</dbReference>
<evidence type="ECO:0000313" key="18">
    <source>
        <dbReference type="Proteomes" id="UP000515151"/>
    </source>
</evidence>
<feature type="compositionally biased region" description="Polar residues" evidence="13">
    <location>
        <begin position="1"/>
        <end position="10"/>
    </location>
</feature>
<protein>
    <recommendedName>
        <fullName evidence="4">ribonuclease P</fullName>
        <ecNumber evidence="4">3.1.26.5</ecNumber>
    </recommendedName>
</protein>
<evidence type="ECO:0000256" key="7">
    <source>
        <dbReference type="ARBA" id="ARBA00022723"/>
    </source>
</evidence>
<dbReference type="InterPro" id="IPR033443">
    <property type="entry name" value="PROP1-like_PPR_dom"/>
</dbReference>
<reference evidence="18" key="3">
    <citation type="journal article" date="2020" name="Plant Biotechnol. J.">
        <title>The pomegranate (Punica granatum L.) draft genome dissects genetic divergence between soft- and hard-seeded cultivars.</title>
        <authorList>
            <person name="Luo X."/>
            <person name="Li H."/>
            <person name="Wu Z."/>
            <person name="Yao W."/>
            <person name="Zhao P."/>
            <person name="Cao D."/>
            <person name="Yu H."/>
            <person name="Li K."/>
            <person name="Poudel K."/>
            <person name="Zhao D."/>
            <person name="Zhang F."/>
            <person name="Xia X."/>
            <person name="Chen L."/>
            <person name="Wang Q."/>
            <person name="Jing D."/>
            <person name="Cao S."/>
        </authorList>
    </citation>
    <scope>NUCLEOTIDE SEQUENCE [LARGE SCALE GENOMIC DNA]</scope>
</reference>
<dbReference type="InterPro" id="IPR031595">
    <property type="entry name" value="PRORP_C"/>
</dbReference>
<feature type="region of interest" description="Disordered" evidence="13">
    <location>
        <begin position="1"/>
        <end position="20"/>
    </location>
</feature>
<keyword evidence="7" id="KW-0479">Metal-binding</keyword>
<evidence type="ECO:0000256" key="2">
    <source>
        <dbReference type="ARBA" id="ARBA00001946"/>
    </source>
</evidence>
<dbReference type="PANTHER" id="PTHR13547">
    <property type="match status" value="1"/>
</dbReference>
<comment type="cofactor">
    <cofactor evidence="2">
        <name>Mg(2+)</name>
        <dbReference type="ChEBI" id="CHEBI:18420"/>
    </cofactor>
</comment>
<dbReference type="Proteomes" id="UP000197138">
    <property type="component" value="Unassembled WGS sequence"/>
</dbReference>
<reference evidence="17" key="1">
    <citation type="journal article" date="2017" name="Plant J.">
        <title>The pomegranate (Punica granatum L.) genome and the genomics of punicalagin biosynthesis.</title>
        <authorList>
            <person name="Qin G."/>
            <person name="Xu C."/>
            <person name="Ming R."/>
            <person name="Tang H."/>
            <person name="Guyot R."/>
            <person name="Kramer E.M."/>
            <person name="Hu Y."/>
            <person name="Yi X."/>
            <person name="Qi Y."/>
            <person name="Xu X."/>
            <person name="Gao Z."/>
            <person name="Pan H."/>
            <person name="Jian J."/>
            <person name="Tian Y."/>
            <person name="Yue Z."/>
            <person name="Xu Y."/>
        </authorList>
    </citation>
    <scope>NUCLEOTIDE SEQUENCE [LARGE SCALE GENOMIC DNA]</scope>
    <source>
        <strain evidence="17">cv. Dabenzi</strain>
    </source>
</reference>
<evidence type="ECO:0000256" key="10">
    <source>
        <dbReference type="ARBA" id="ARBA00022833"/>
    </source>
</evidence>
<evidence type="ECO:0000256" key="6">
    <source>
        <dbReference type="ARBA" id="ARBA00022722"/>
    </source>
</evidence>
<evidence type="ECO:0000256" key="5">
    <source>
        <dbReference type="ARBA" id="ARBA00022694"/>
    </source>
</evidence>
<dbReference type="GeneID" id="116212067"/>
<keyword evidence="5" id="KW-0819">tRNA processing</keyword>